<keyword evidence="3" id="KW-1185">Reference proteome</keyword>
<dbReference type="EMBL" id="JABAYA010000029">
    <property type="protein sequence ID" value="KAF7729045.1"/>
    <property type="molecule type" value="Genomic_DNA"/>
</dbReference>
<organism evidence="2 3">
    <name type="scientific">Apophysomyces ossiformis</name>
    <dbReference type="NCBI Taxonomy" id="679940"/>
    <lineage>
        <taxon>Eukaryota</taxon>
        <taxon>Fungi</taxon>
        <taxon>Fungi incertae sedis</taxon>
        <taxon>Mucoromycota</taxon>
        <taxon>Mucoromycotina</taxon>
        <taxon>Mucoromycetes</taxon>
        <taxon>Mucorales</taxon>
        <taxon>Mucorineae</taxon>
        <taxon>Mucoraceae</taxon>
        <taxon>Apophysomyces</taxon>
    </lineage>
</organism>
<feature type="compositionally biased region" description="Basic residues" evidence="1">
    <location>
        <begin position="137"/>
        <end position="148"/>
    </location>
</feature>
<feature type="region of interest" description="Disordered" evidence="1">
    <location>
        <begin position="122"/>
        <end position="156"/>
    </location>
</feature>
<gene>
    <name evidence="2" type="ORF">EC973_005076</name>
</gene>
<proteinExistence type="predicted"/>
<reference evidence="2" key="1">
    <citation type="submission" date="2020-01" db="EMBL/GenBank/DDBJ databases">
        <title>Genome Sequencing of Three Apophysomyces-Like Fungal Strains Confirms a Novel Fungal Genus in the Mucoromycota with divergent Burkholderia-like Endosymbiotic Bacteria.</title>
        <authorList>
            <person name="Stajich J.E."/>
            <person name="Macias A.M."/>
            <person name="Carter-House D."/>
            <person name="Lovett B."/>
            <person name="Kasson L.R."/>
            <person name="Berry K."/>
            <person name="Grigoriev I."/>
            <person name="Chang Y."/>
            <person name="Spatafora J."/>
            <person name="Kasson M.T."/>
        </authorList>
    </citation>
    <scope>NUCLEOTIDE SEQUENCE</scope>
    <source>
        <strain evidence="2">NRRL A-21654</strain>
    </source>
</reference>
<evidence type="ECO:0000256" key="1">
    <source>
        <dbReference type="SAM" id="MobiDB-lite"/>
    </source>
</evidence>
<dbReference type="AlphaFoldDB" id="A0A8H7BWH2"/>
<comment type="caution">
    <text evidence="2">The sequence shown here is derived from an EMBL/GenBank/DDBJ whole genome shotgun (WGS) entry which is preliminary data.</text>
</comment>
<name>A0A8H7BWH2_9FUNG</name>
<accession>A0A8H7BWH2</accession>
<dbReference type="Proteomes" id="UP000605846">
    <property type="component" value="Unassembled WGS sequence"/>
</dbReference>
<evidence type="ECO:0000313" key="2">
    <source>
        <dbReference type="EMBL" id="KAF7729045.1"/>
    </source>
</evidence>
<evidence type="ECO:0000313" key="3">
    <source>
        <dbReference type="Proteomes" id="UP000605846"/>
    </source>
</evidence>
<feature type="compositionally biased region" description="Basic and acidic residues" evidence="1">
    <location>
        <begin position="122"/>
        <end position="136"/>
    </location>
</feature>
<sequence length="156" mass="18122">MNIVRIAVRRMWTKQQPSAGLARFSSCRTPTTSVSFTPVVSIPVNELAEQAFYSLHRPLLGLHQPMTNRSLKEAYLEKLNWPKLEATSTGGTTTTIEIPLDELSFENDDVLDYLTEMKARLERHQQEQEKEEELTRGRKRKRQQKKKIMFFTPSKL</sequence>
<protein>
    <submittedName>
        <fullName evidence="2">Uncharacterized protein</fullName>
    </submittedName>
</protein>